<accession>A0A7V8NRE4</accession>
<dbReference type="EMBL" id="JACDQQ010001374">
    <property type="protein sequence ID" value="MBA0086154.1"/>
    <property type="molecule type" value="Genomic_DNA"/>
</dbReference>
<keyword evidence="5 7" id="KW-0472">Membrane</keyword>
<comment type="similarity">
    <text evidence="6">Belongs to the ABC-4 integral membrane protein family.</text>
</comment>
<keyword evidence="2" id="KW-1003">Cell membrane</keyword>
<keyword evidence="3 7" id="KW-0812">Transmembrane</keyword>
<dbReference type="GO" id="GO:0005886">
    <property type="term" value="C:plasma membrane"/>
    <property type="evidence" value="ECO:0007669"/>
    <property type="project" value="UniProtKB-SubCell"/>
</dbReference>
<dbReference type="Pfam" id="PF02687">
    <property type="entry name" value="FtsX"/>
    <property type="match status" value="1"/>
</dbReference>
<dbReference type="AlphaFoldDB" id="A0A7V8NRE4"/>
<dbReference type="InterPro" id="IPR050250">
    <property type="entry name" value="Macrolide_Exporter_MacB"/>
</dbReference>
<feature type="non-terminal residue" evidence="10">
    <location>
        <position position="436"/>
    </location>
</feature>
<proteinExistence type="inferred from homology"/>
<feature type="transmembrane region" description="Helical" evidence="7">
    <location>
        <begin position="146"/>
        <end position="167"/>
    </location>
</feature>
<evidence type="ECO:0000259" key="8">
    <source>
        <dbReference type="Pfam" id="PF02687"/>
    </source>
</evidence>
<evidence type="ECO:0000256" key="4">
    <source>
        <dbReference type="ARBA" id="ARBA00022989"/>
    </source>
</evidence>
<feature type="transmembrane region" description="Helical" evidence="7">
    <location>
        <begin position="179"/>
        <end position="212"/>
    </location>
</feature>
<protein>
    <submittedName>
        <fullName evidence="10">ABC transporter permease</fullName>
    </submittedName>
</protein>
<feature type="domain" description="ABC3 transporter permease C-terminal" evidence="8">
    <location>
        <begin position="98"/>
        <end position="208"/>
    </location>
</feature>
<evidence type="ECO:0000256" key="2">
    <source>
        <dbReference type="ARBA" id="ARBA00022475"/>
    </source>
</evidence>
<feature type="transmembrane region" description="Helical" evidence="7">
    <location>
        <begin position="96"/>
        <end position="114"/>
    </location>
</feature>
<dbReference type="Pfam" id="PF12704">
    <property type="entry name" value="MacB_PCD"/>
    <property type="match status" value="1"/>
</dbReference>
<comment type="subcellular location">
    <subcellularLocation>
        <location evidence="1">Cell membrane</location>
        <topology evidence="1">Multi-pass membrane protein</topology>
    </subcellularLocation>
</comment>
<evidence type="ECO:0000259" key="9">
    <source>
        <dbReference type="Pfam" id="PF12704"/>
    </source>
</evidence>
<evidence type="ECO:0000256" key="6">
    <source>
        <dbReference type="ARBA" id="ARBA00038076"/>
    </source>
</evidence>
<evidence type="ECO:0000313" key="11">
    <source>
        <dbReference type="Proteomes" id="UP000567293"/>
    </source>
</evidence>
<dbReference type="Proteomes" id="UP000567293">
    <property type="component" value="Unassembled WGS sequence"/>
</dbReference>
<keyword evidence="11" id="KW-1185">Reference proteome</keyword>
<keyword evidence="4 7" id="KW-1133">Transmembrane helix</keyword>
<gene>
    <name evidence="10" type="ORF">HRJ53_14295</name>
</gene>
<dbReference type="InterPro" id="IPR025857">
    <property type="entry name" value="MacB_PCD"/>
</dbReference>
<feature type="non-terminal residue" evidence="10">
    <location>
        <position position="1"/>
    </location>
</feature>
<evidence type="ECO:0000256" key="1">
    <source>
        <dbReference type="ARBA" id="ARBA00004651"/>
    </source>
</evidence>
<dbReference type="PANTHER" id="PTHR30572">
    <property type="entry name" value="MEMBRANE COMPONENT OF TRANSPORTER-RELATED"/>
    <property type="match status" value="1"/>
</dbReference>
<evidence type="ECO:0000256" key="7">
    <source>
        <dbReference type="SAM" id="Phobius"/>
    </source>
</evidence>
<evidence type="ECO:0000313" key="10">
    <source>
        <dbReference type="EMBL" id="MBA0086154.1"/>
    </source>
</evidence>
<organism evidence="10 11">
    <name type="scientific">Candidatus Acidiferrum panamense</name>
    <dbReference type="NCBI Taxonomy" id="2741543"/>
    <lineage>
        <taxon>Bacteria</taxon>
        <taxon>Pseudomonadati</taxon>
        <taxon>Acidobacteriota</taxon>
        <taxon>Terriglobia</taxon>
        <taxon>Candidatus Acidiferrales</taxon>
        <taxon>Candidatus Acidiferrum</taxon>
    </lineage>
</organism>
<dbReference type="GO" id="GO:0022857">
    <property type="term" value="F:transmembrane transporter activity"/>
    <property type="evidence" value="ECO:0007669"/>
    <property type="project" value="TreeGrafter"/>
</dbReference>
<dbReference type="InterPro" id="IPR003838">
    <property type="entry name" value="ABC3_permease_C"/>
</dbReference>
<evidence type="ECO:0000256" key="3">
    <source>
        <dbReference type="ARBA" id="ARBA00022692"/>
    </source>
</evidence>
<dbReference type="PANTHER" id="PTHR30572:SF4">
    <property type="entry name" value="ABC TRANSPORTER PERMEASE YTRF"/>
    <property type="match status" value="1"/>
</dbReference>
<feature type="domain" description="MacB-like periplasmic core" evidence="9">
    <location>
        <begin position="243"/>
        <end position="428"/>
    </location>
</feature>
<reference evidence="10" key="1">
    <citation type="submission" date="2020-06" db="EMBL/GenBank/DDBJ databases">
        <title>Legume-microbial interactions unlock mineral nutrients during tropical forest succession.</title>
        <authorList>
            <person name="Epihov D.Z."/>
        </authorList>
    </citation>
    <scope>NUCLEOTIDE SEQUENCE [LARGE SCALE GENOMIC DNA]</scope>
    <source>
        <strain evidence="10">Pan2503</strain>
    </source>
</reference>
<comment type="caution">
    <text evidence="10">The sequence shown here is derived from an EMBL/GenBank/DDBJ whole genome shotgun (WGS) entry which is preliminary data.</text>
</comment>
<evidence type="ECO:0000256" key="5">
    <source>
        <dbReference type="ARBA" id="ARBA00023136"/>
    </source>
</evidence>
<name>A0A7V8NRE4_9BACT</name>
<sequence length="436" mass="47611">TTGRISGIAPDWLEGIYRDRPVDVWMPLPEEKLQRLDDSSRNLWVVARLDRDISPSQAKVVVQPGDRVSELRVLLYTGLTPERAARLSRIGTLLDLAAGGVFFIACVNVGLFLLGRASARFHETAVRVAFGASRSQLARELLSDSVVMSVAGGALGMLLAVWTSYLLPAFLYSQDAERLVFAPALFGIAEASLVFVGIMILCGLLPVMVIPLDRPMSVIQQDSTGASPAIRRLRLGLVMAQMASCCVLVISTAFLVDGLRTAVVTSAGQRLGHTVFVTAQANPVVAIEYFQRAEEAAKLMRGVSGVAWAGTLPGGQPMWQSFRIEPGRLPLREVTLDTDWIASDSFKLFDLPPKAGHMFGAAERTCRAAIVNEEAAEELFGRQTTGRTLRDPEPPQPIEIIGVVAMRESEKMAKKNRPTVYFDYTNHQEPPPLRIT</sequence>